<dbReference type="InterPro" id="IPR051257">
    <property type="entry name" value="Diverse_CBS-Domain"/>
</dbReference>
<protein>
    <submittedName>
        <fullName evidence="4">HPP family protein</fullName>
    </submittedName>
</protein>
<dbReference type="InterPro" id="IPR000644">
    <property type="entry name" value="CBS_dom"/>
</dbReference>
<keyword evidence="1 2" id="KW-0129">CBS domain</keyword>
<reference evidence="5" key="1">
    <citation type="journal article" date="2019" name="Int. J. Syst. Evol. Microbiol.">
        <title>The Global Catalogue of Microorganisms (GCM) 10K type strain sequencing project: providing services to taxonomists for standard genome sequencing and annotation.</title>
        <authorList>
            <consortium name="The Broad Institute Genomics Platform"/>
            <consortium name="The Broad Institute Genome Sequencing Center for Infectious Disease"/>
            <person name="Wu L."/>
            <person name="Ma J."/>
        </authorList>
    </citation>
    <scope>NUCLEOTIDE SEQUENCE [LARGE SCALE GENOMIC DNA]</scope>
    <source>
        <strain evidence="5">CCM 7526</strain>
    </source>
</reference>
<feature type="domain" description="CBS" evidence="3">
    <location>
        <begin position="7"/>
        <end position="69"/>
    </location>
</feature>
<dbReference type="Gene3D" id="3.10.580.10">
    <property type="entry name" value="CBS-domain"/>
    <property type="match status" value="1"/>
</dbReference>
<evidence type="ECO:0000313" key="4">
    <source>
        <dbReference type="EMBL" id="MFD1371029.1"/>
    </source>
</evidence>
<dbReference type="RefSeq" id="WP_317795606.1">
    <property type="nucleotide sequence ID" value="NZ_AP028461.1"/>
</dbReference>
<dbReference type="PROSITE" id="PS51371">
    <property type="entry name" value="CBS"/>
    <property type="match status" value="2"/>
</dbReference>
<dbReference type="CDD" id="cd04586">
    <property type="entry name" value="CBS_pair_BON_assoc"/>
    <property type="match status" value="1"/>
</dbReference>
<evidence type="ECO:0000259" key="3">
    <source>
        <dbReference type="PROSITE" id="PS51371"/>
    </source>
</evidence>
<keyword evidence="5" id="KW-1185">Reference proteome</keyword>
<comment type="caution">
    <text evidence="4">The sequence shown here is derived from an EMBL/GenBank/DDBJ whole genome shotgun (WGS) entry which is preliminary data.</text>
</comment>
<evidence type="ECO:0000256" key="2">
    <source>
        <dbReference type="PROSITE-ProRule" id="PRU00703"/>
    </source>
</evidence>
<accession>A0ABW4AJY6</accession>
<dbReference type="InterPro" id="IPR046342">
    <property type="entry name" value="CBS_dom_sf"/>
</dbReference>
<evidence type="ECO:0000256" key="1">
    <source>
        <dbReference type="ARBA" id="ARBA00023122"/>
    </source>
</evidence>
<dbReference type="EMBL" id="JBHTMK010000050">
    <property type="protein sequence ID" value="MFD1371029.1"/>
    <property type="molecule type" value="Genomic_DNA"/>
</dbReference>
<gene>
    <name evidence="4" type="ORF">ACFQ5G_37310</name>
</gene>
<dbReference type="Pfam" id="PF00571">
    <property type="entry name" value="CBS"/>
    <property type="match status" value="2"/>
</dbReference>
<feature type="domain" description="CBS" evidence="3">
    <location>
        <begin position="85"/>
        <end position="140"/>
    </location>
</feature>
<dbReference type="SUPFAM" id="SSF54631">
    <property type="entry name" value="CBS-domain pair"/>
    <property type="match status" value="1"/>
</dbReference>
<organism evidence="4 5">
    <name type="scientific">Actinoplanes sichuanensis</name>
    <dbReference type="NCBI Taxonomy" id="512349"/>
    <lineage>
        <taxon>Bacteria</taxon>
        <taxon>Bacillati</taxon>
        <taxon>Actinomycetota</taxon>
        <taxon>Actinomycetes</taxon>
        <taxon>Micromonosporales</taxon>
        <taxon>Micromonosporaceae</taxon>
        <taxon>Actinoplanes</taxon>
    </lineage>
</organism>
<sequence>MRVKDIMSSPVYTVEQTTPVAAAATLMTTKSVTALPVLDESGALVGMVGESDLLWHRVPADPTAHLRPLPATDPAERPGLVAEVMSPYPVTTRPDTDVAEAAEAMLEYDVRSIPVLDDGDLVGIVSRRDILRTMVRGDDVLTAEVQHRLDEYADGQHRWTATVDGGVARIAGDFDDPTERGVVAVLARTVPGVAAVDFTLVPAVRSGG</sequence>
<dbReference type="SMART" id="SM00116">
    <property type="entry name" value="CBS"/>
    <property type="match status" value="2"/>
</dbReference>
<name>A0ABW4AJY6_9ACTN</name>
<evidence type="ECO:0000313" key="5">
    <source>
        <dbReference type="Proteomes" id="UP001597183"/>
    </source>
</evidence>
<dbReference type="PANTHER" id="PTHR43080">
    <property type="entry name" value="CBS DOMAIN-CONTAINING PROTEIN CBSX3, MITOCHONDRIAL"/>
    <property type="match status" value="1"/>
</dbReference>
<dbReference type="PANTHER" id="PTHR43080:SF2">
    <property type="entry name" value="CBS DOMAIN-CONTAINING PROTEIN"/>
    <property type="match status" value="1"/>
</dbReference>
<dbReference type="Proteomes" id="UP001597183">
    <property type="component" value="Unassembled WGS sequence"/>
</dbReference>
<proteinExistence type="predicted"/>